<organism evidence="2 3">
    <name type="scientific">Rhizopogon vesiculosus</name>
    <dbReference type="NCBI Taxonomy" id="180088"/>
    <lineage>
        <taxon>Eukaryota</taxon>
        <taxon>Fungi</taxon>
        <taxon>Dikarya</taxon>
        <taxon>Basidiomycota</taxon>
        <taxon>Agaricomycotina</taxon>
        <taxon>Agaricomycetes</taxon>
        <taxon>Agaricomycetidae</taxon>
        <taxon>Boletales</taxon>
        <taxon>Suillineae</taxon>
        <taxon>Rhizopogonaceae</taxon>
        <taxon>Rhizopogon</taxon>
    </lineage>
</organism>
<feature type="region of interest" description="Disordered" evidence="1">
    <location>
        <begin position="64"/>
        <end position="130"/>
    </location>
</feature>
<dbReference type="Proteomes" id="UP000183567">
    <property type="component" value="Unassembled WGS sequence"/>
</dbReference>
<comment type="caution">
    <text evidence="2">The sequence shown here is derived from an EMBL/GenBank/DDBJ whole genome shotgun (WGS) entry which is preliminary data.</text>
</comment>
<dbReference type="OrthoDB" id="2691227at2759"/>
<protein>
    <submittedName>
        <fullName evidence="2">Uncharacterized protein</fullName>
    </submittedName>
</protein>
<sequence length="194" mass="21400">MGRKDVHSSLLGLGLVQTTAVHTYLALLSRRSVKLVLHFPPGYNSKEGTKSNQNSLDTDLFDKLRFPTTAPTPPTSEAPGSSPILKSSSPLSMSSSPVLKSGLPTVNHPPPMTTMSDEHSPIVTNSPGPRKRQFQYSLLPDDEIEDYGDLEDFPAKRSKRLLTSFICKLTPETSVYFTQRMLELSRVSHRTFAA</sequence>
<evidence type="ECO:0000256" key="1">
    <source>
        <dbReference type="SAM" id="MobiDB-lite"/>
    </source>
</evidence>
<evidence type="ECO:0000313" key="3">
    <source>
        <dbReference type="Proteomes" id="UP000183567"/>
    </source>
</evidence>
<evidence type="ECO:0000313" key="2">
    <source>
        <dbReference type="EMBL" id="OJA19990.1"/>
    </source>
</evidence>
<name>A0A1J8QE79_9AGAM</name>
<feature type="compositionally biased region" description="Low complexity" evidence="1">
    <location>
        <begin position="77"/>
        <end position="103"/>
    </location>
</feature>
<dbReference type="AlphaFoldDB" id="A0A1J8QE79"/>
<proteinExistence type="predicted"/>
<gene>
    <name evidence="2" type="ORF">AZE42_05625</name>
</gene>
<accession>A0A1J8QE79</accession>
<reference evidence="2 3" key="1">
    <citation type="submission" date="2016-03" db="EMBL/GenBank/DDBJ databases">
        <title>Comparative genomics of the ectomycorrhizal sister species Rhizopogon vinicolor and Rhizopogon vesiculosus (Basidiomycota: Boletales) reveals a divergence of the mating type B locus.</title>
        <authorList>
            <person name="Mujic A.B."/>
            <person name="Kuo A."/>
            <person name="Tritt A."/>
            <person name="Lipzen A."/>
            <person name="Chen C."/>
            <person name="Johnson J."/>
            <person name="Sharma A."/>
            <person name="Barry K."/>
            <person name="Grigoriev I.V."/>
            <person name="Spatafora J.W."/>
        </authorList>
    </citation>
    <scope>NUCLEOTIDE SEQUENCE [LARGE SCALE GENOMIC DNA]</scope>
    <source>
        <strain evidence="2 3">AM-OR11-056</strain>
    </source>
</reference>
<dbReference type="EMBL" id="LVVM01000765">
    <property type="protein sequence ID" value="OJA19990.1"/>
    <property type="molecule type" value="Genomic_DNA"/>
</dbReference>
<keyword evidence="3" id="KW-1185">Reference proteome</keyword>